<dbReference type="EMBL" id="KY684108">
    <property type="protein sequence ID" value="ARF11311.1"/>
    <property type="molecule type" value="Genomic_DNA"/>
</dbReference>
<sequence length="382" mass="44459">MDYKIIIILIALLFLMILIYREVNELKDQWNKNMADMSVYLNQNNEKMLKTIQGNMSKYVTQIKGIGSENLQQLGKITLLNHQPIIDRKTANHFTETDISNYMSDRIGVIEEENEKIFEKKENSHYYMSEDTKKFSNNKGVKSIASDENAQCSISEKNNCENGICKIKTVQENFDDLIPLYIPPETEKELIPIYQQKNKESEKPQINQTIYPLSQINKSTNTLETSMIDEDDYEDDYEVSDNNTKKTNDNEIEIDIYNIINGNDIKNVIDNNDNDNDIYVDDEKNIDNEEKSGEILSSDTVNIEKNISKIDLTNSVTEILNDNVKPQYLKNIDEYDAQSLREMAKKLGIPTTYKEKNKVKQYRKQELYNNILSHLKNKSHQI</sequence>
<gene>
    <name evidence="1" type="ORF">Klosneuvirus_1_168</name>
</gene>
<organism evidence="1">
    <name type="scientific">Klosneuvirus KNV1</name>
    <dbReference type="NCBI Taxonomy" id="1977640"/>
    <lineage>
        <taxon>Viruses</taxon>
        <taxon>Varidnaviria</taxon>
        <taxon>Bamfordvirae</taxon>
        <taxon>Nucleocytoviricota</taxon>
        <taxon>Megaviricetes</taxon>
        <taxon>Imitervirales</taxon>
        <taxon>Mimiviridae</taxon>
        <taxon>Klosneuvirinae</taxon>
        <taxon>Klosneuvirus</taxon>
    </lineage>
</organism>
<proteinExistence type="predicted"/>
<name>A0A1V0SI21_9VIRU</name>
<evidence type="ECO:0000313" key="1">
    <source>
        <dbReference type="EMBL" id="ARF11311.1"/>
    </source>
</evidence>
<reference evidence="1" key="1">
    <citation type="journal article" date="2017" name="Science">
        <title>Giant viruses with an expanded complement of translation system components.</title>
        <authorList>
            <person name="Schulz F."/>
            <person name="Yutin N."/>
            <person name="Ivanova N.N."/>
            <person name="Ortega D.R."/>
            <person name="Lee T.K."/>
            <person name="Vierheilig J."/>
            <person name="Daims H."/>
            <person name="Horn M."/>
            <person name="Wagner M."/>
            <person name="Jensen G.J."/>
            <person name="Kyrpides N.C."/>
            <person name="Koonin E.V."/>
            <person name="Woyke T."/>
        </authorList>
    </citation>
    <scope>NUCLEOTIDE SEQUENCE</scope>
    <source>
        <strain evidence="1">KNV1</strain>
    </source>
</reference>
<accession>A0A1V0SI21</accession>
<protein>
    <submittedName>
        <fullName evidence="1">Uncharacterized protein</fullName>
    </submittedName>
</protein>